<gene>
    <name evidence="2" type="ORF">I8J29_24675</name>
</gene>
<dbReference type="Pfam" id="PF06114">
    <property type="entry name" value="Peptidase_M78"/>
    <property type="match status" value="1"/>
</dbReference>
<dbReference type="RefSeq" id="WP_208850087.1">
    <property type="nucleotide sequence ID" value="NZ_JAGGDJ010000032.1"/>
</dbReference>
<dbReference type="Proteomes" id="UP000670947">
    <property type="component" value="Unassembled WGS sequence"/>
</dbReference>
<evidence type="ECO:0000313" key="3">
    <source>
        <dbReference type="Proteomes" id="UP000670947"/>
    </source>
</evidence>
<comment type="caution">
    <text evidence="2">The sequence shown here is derived from an EMBL/GenBank/DDBJ whole genome shotgun (WGS) entry which is preliminary data.</text>
</comment>
<dbReference type="InterPro" id="IPR010359">
    <property type="entry name" value="IrrE_HExxH"/>
</dbReference>
<accession>A0ABS3WGX0</accession>
<proteinExistence type="predicted"/>
<organism evidence="2 3">
    <name type="scientific">Paenibacillus artemisiicola</name>
    <dbReference type="NCBI Taxonomy" id="1172618"/>
    <lineage>
        <taxon>Bacteria</taxon>
        <taxon>Bacillati</taxon>
        <taxon>Bacillota</taxon>
        <taxon>Bacilli</taxon>
        <taxon>Bacillales</taxon>
        <taxon>Paenibacillaceae</taxon>
        <taxon>Paenibacillus</taxon>
    </lineage>
</organism>
<evidence type="ECO:0000259" key="1">
    <source>
        <dbReference type="Pfam" id="PF06114"/>
    </source>
</evidence>
<sequence>MDYIDLTLYKETDLEKWINKFYRENGIFYADDIDIERIAAIWGIEVRTYVGPSFARWEDGEFGFIFLNDYLSEEHRREVFFHELCHPLQHSGNQEHMPQMFMELQEAQASLFQLYASMPIYMLEEFTSIQHRDYLLKTISEEFVLPLRVVERRMDQINRRIQQERYDRRLIHHSRSMAHSTYSASTMVILEQLNRQLQTKKQMTANG</sequence>
<keyword evidence="3" id="KW-1185">Reference proteome</keyword>
<reference evidence="2 3" key="1">
    <citation type="submission" date="2021-03" db="EMBL/GenBank/DDBJ databases">
        <title>Paenibacillus artemisicola MWE-103 whole genome sequence.</title>
        <authorList>
            <person name="Ham Y.J."/>
        </authorList>
    </citation>
    <scope>NUCLEOTIDE SEQUENCE [LARGE SCALE GENOMIC DNA]</scope>
    <source>
        <strain evidence="2 3">MWE-103</strain>
    </source>
</reference>
<protein>
    <submittedName>
        <fullName evidence="2">ImmA/IrrE family metallo-endopeptidase</fullName>
    </submittedName>
</protein>
<name>A0ABS3WGX0_9BACL</name>
<dbReference type="EMBL" id="JAGGDJ010000032">
    <property type="protein sequence ID" value="MBO7747385.1"/>
    <property type="molecule type" value="Genomic_DNA"/>
</dbReference>
<feature type="domain" description="IrrE N-terminal-like" evidence="1">
    <location>
        <begin position="60"/>
        <end position="154"/>
    </location>
</feature>
<evidence type="ECO:0000313" key="2">
    <source>
        <dbReference type="EMBL" id="MBO7747385.1"/>
    </source>
</evidence>